<sequence length="281" mass="32556">MSNQQIKWLILLLPSFVIGLWEYCRHEFLLSVVSMTMGNWLSPFIVFIVTFIVGRRLFRIMENNEEALKETKAKEAVLEERQKISQELHDSISQSLFLLSVQVKQLEGSAEQKKKIDQTIECIQQEVRYSIRTLRTPPPQTIDLKEALHSFAKQIEEESATIQVNVQWEIAPTELSEEEQLHLYTMIREGMVNCQKHAISPTSMKVFGKSTFDGWEVFVTDNGEAPNTLGTTPDNHFGLRFIHEQAARHGWDVSLSRLYEETVLRITKDESYDRANARLNR</sequence>
<evidence type="ECO:0000256" key="3">
    <source>
        <dbReference type="ARBA" id="ARBA00022553"/>
    </source>
</evidence>
<evidence type="ECO:0000256" key="4">
    <source>
        <dbReference type="ARBA" id="ARBA00022679"/>
    </source>
</evidence>
<keyword evidence="6" id="KW-0418">Kinase</keyword>
<dbReference type="GO" id="GO:0016020">
    <property type="term" value="C:membrane"/>
    <property type="evidence" value="ECO:0007669"/>
    <property type="project" value="InterPro"/>
</dbReference>
<dbReference type="PANTHER" id="PTHR24421:SF10">
    <property type="entry name" value="NITRATE_NITRITE SENSOR PROTEIN NARQ"/>
    <property type="match status" value="1"/>
</dbReference>
<evidence type="ECO:0000313" key="11">
    <source>
        <dbReference type="Proteomes" id="UP000030528"/>
    </source>
</evidence>
<organism evidence="10 11">
    <name type="scientific">Pontibacillus halophilus JSM 076056 = DSM 19796</name>
    <dbReference type="NCBI Taxonomy" id="1385510"/>
    <lineage>
        <taxon>Bacteria</taxon>
        <taxon>Bacillati</taxon>
        <taxon>Bacillota</taxon>
        <taxon>Bacilli</taxon>
        <taxon>Bacillales</taxon>
        <taxon>Bacillaceae</taxon>
        <taxon>Pontibacillus</taxon>
    </lineage>
</organism>
<keyword evidence="8" id="KW-0902">Two-component regulatory system</keyword>
<evidence type="ECO:0000259" key="9">
    <source>
        <dbReference type="Pfam" id="PF07730"/>
    </source>
</evidence>
<dbReference type="RefSeq" id="WP_026801242.1">
    <property type="nucleotide sequence ID" value="NZ_AULI01000014.1"/>
</dbReference>
<comment type="caution">
    <text evidence="10">The sequence shown here is derived from an EMBL/GenBank/DDBJ whole genome shotgun (WGS) entry which is preliminary data.</text>
</comment>
<proteinExistence type="predicted"/>
<reference evidence="10 11" key="1">
    <citation type="submission" date="2013-08" db="EMBL/GenBank/DDBJ databases">
        <authorList>
            <person name="Huang J."/>
            <person name="Wang G."/>
        </authorList>
    </citation>
    <scope>NUCLEOTIDE SEQUENCE [LARGE SCALE GENOMIC DNA]</scope>
    <source>
        <strain evidence="10 11">JSM 076056</strain>
    </source>
</reference>
<keyword evidence="3" id="KW-0597">Phosphoprotein</keyword>
<gene>
    <name evidence="10" type="ORF">N781_07115</name>
</gene>
<evidence type="ECO:0000256" key="7">
    <source>
        <dbReference type="ARBA" id="ARBA00022840"/>
    </source>
</evidence>
<feature type="domain" description="Signal transduction histidine kinase subgroup 3 dimerisation and phosphoacceptor" evidence="9">
    <location>
        <begin position="80"/>
        <end position="135"/>
    </location>
</feature>
<dbReference type="EC" id="2.7.13.3" evidence="2"/>
<dbReference type="Pfam" id="PF07730">
    <property type="entry name" value="HisKA_3"/>
    <property type="match status" value="1"/>
</dbReference>
<evidence type="ECO:0000256" key="6">
    <source>
        <dbReference type="ARBA" id="ARBA00022777"/>
    </source>
</evidence>
<evidence type="ECO:0000256" key="2">
    <source>
        <dbReference type="ARBA" id="ARBA00012438"/>
    </source>
</evidence>
<dbReference type="AlphaFoldDB" id="A0A0A5GF29"/>
<evidence type="ECO:0000256" key="8">
    <source>
        <dbReference type="ARBA" id="ARBA00023012"/>
    </source>
</evidence>
<keyword evidence="4" id="KW-0808">Transferase</keyword>
<name>A0A0A5GF29_9BACI</name>
<dbReference type="Gene3D" id="1.20.5.1930">
    <property type="match status" value="1"/>
</dbReference>
<evidence type="ECO:0000256" key="5">
    <source>
        <dbReference type="ARBA" id="ARBA00022741"/>
    </source>
</evidence>
<dbReference type="GO" id="GO:0046983">
    <property type="term" value="F:protein dimerization activity"/>
    <property type="evidence" value="ECO:0007669"/>
    <property type="project" value="InterPro"/>
</dbReference>
<keyword evidence="7" id="KW-0067">ATP-binding</keyword>
<keyword evidence="11" id="KW-1185">Reference proteome</keyword>
<protein>
    <recommendedName>
        <fullName evidence="2">histidine kinase</fullName>
        <ecNumber evidence="2">2.7.13.3</ecNumber>
    </recommendedName>
</protein>
<dbReference type="SUPFAM" id="SSF55874">
    <property type="entry name" value="ATPase domain of HSP90 chaperone/DNA topoisomerase II/histidine kinase"/>
    <property type="match status" value="1"/>
</dbReference>
<evidence type="ECO:0000313" key="10">
    <source>
        <dbReference type="EMBL" id="KGX90589.1"/>
    </source>
</evidence>
<dbReference type="EMBL" id="AVPE01000014">
    <property type="protein sequence ID" value="KGX90589.1"/>
    <property type="molecule type" value="Genomic_DNA"/>
</dbReference>
<dbReference type="InterPro" id="IPR011712">
    <property type="entry name" value="Sig_transdc_His_kin_sub3_dim/P"/>
</dbReference>
<accession>A0A0A5GF29</accession>
<evidence type="ECO:0000256" key="1">
    <source>
        <dbReference type="ARBA" id="ARBA00000085"/>
    </source>
</evidence>
<comment type="catalytic activity">
    <reaction evidence="1">
        <text>ATP + protein L-histidine = ADP + protein N-phospho-L-histidine.</text>
        <dbReference type="EC" id="2.7.13.3"/>
    </reaction>
</comment>
<dbReference type="STRING" id="1385510.GCA_000425205_02980"/>
<dbReference type="GO" id="GO:0005524">
    <property type="term" value="F:ATP binding"/>
    <property type="evidence" value="ECO:0007669"/>
    <property type="project" value="UniProtKB-KW"/>
</dbReference>
<dbReference type="eggNOG" id="COG3850">
    <property type="taxonomic scope" value="Bacteria"/>
</dbReference>
<dbReference type="InterPro" id="IPR036890">
    <property type="entry name" value="HATPase_C_sf"/>
</dbReference>
<dbReference type="GO" id="GO:0000155">
    <property type="term" value="F:phosphorelay sensor kinase activity"/>
    <property type="evidence" value="ECO:0007669"/>
    <property type="project" value="InterPro"/>
</dbReference>
<dbReference type="PANTHER" id="PTHR24421">
    <property type="entry name" value="NITRATE/NITRITE SENSOR PROTEIN NARX-RELATED"/>
    <property type="match status" value="1"/>
</dbReference>
<keyword evidence="5" id="KW-0547">Nucleotide-binding</keyword>
<dbReference type="InterPro" id="IPR050482">
    <property type="entry name" value="Sensor_HK_TwoCompSys"/>
</dbReference>
<dbReference type="Proteomes" id="UP000030528">
    <property type="component" value="Unassembled WGS sequence"/>
</dbReference>
<dbReference type="OrthoDB" id="773385at2"/>
<dbReference type="Gene3D" id="3.30.565.10">
    <property type="entry name" value="Histidine kinase-like ATPase, C-terminal domain"/>
    <property type="match status" value="1"/>
</dbReference>